<evidence type="ECO:0000313" key="3">
    <source>
        <dbReference type="Proteomes" id="UP000216024"/>
    </source>
</evidence>
<dbReference type="Pfam" id="PF14595">
    <property type="entry name" value="Thioredoxin_9"/>
    <property type="match status" value="1"/>
</dbReference>
<proteinExistence type="predicted"/>
<dbReference type="Proteomes" id="UP000216024">
    <property type="component" value="Unassembled WGS sequence"/>
</dbReference>
<protein>
    <submittedName>
        <fullName evidence="2">Thioredoxin family protein</fullName>
    </submittedName>
</protein>
<gene>
    <name evidence="2" type="ORF">CCE28_18575</name>
</gene>
<evidence type="ECO:0000259" key="1">
    <source>
        <dbReference type="PROSITE" id="PS51352"/>
    </source>
</evidence>
<dbReference type="OrthoDB" id="6120799at2"/>
<dbReference type="PROSITE" id="PS51352">
    <property type="entry name" value="THIOREDOXIN_2"/>
    <property type="match status" value="1"/>
</dbReference>
<dbReference type="AlphaFoldDB" id="A0A267MD54"/>
<sequence>MDMKQLFEKGVSFIEFVNQDKDTHKEKTLEIYNNAEIQDTIKDMIKSIDEKVNILVFAEIWCPDCMINVPALQKISDENSNFNLSIIPREGNESYLEEYKVGGKAKIPTFVFMDKDFNKMGAFVEKPLVVKNIEENGTQPEIIVTKRKYRKGEYVEETIKEIINIIKK</sequence>
<dbReference type="SUPFAM" id="SSF52833">
    <property type="entry name" value="Thioredoxin-like"/>
    <property type="match status" value="1"/>
</dbReference>
<evidence type="ECO:0000313" key="2">
    <source>
        <dbReference type="EMBL" id="PAB57511.1"/>
    </source>
</evidence>
<keyword evidence="3" id="KW-1185">Reference proteome</keyword>
<comment type="caution">
    <text evidence="2">The sequence shown here is derived from an EMBL/GenBank/DDBJ whole genome shotgun (WGS) entry which is preliminary data.</text>
</comment>
<reference evidence="2 3" key="1">
    <citation type="submission" date="2017-06" db="EMBL/GenBank/DDBJ databases">
        <title>Draft genome sequence of anaerobic fermentative bacterium Anaeromicrobium sediminis DY2726D isolated from West Pacific Ocean sediments.</title>
        <authorList>
            <person name="Zeng X."/>
        </authorList>
    </citation>
    <scope>NUCLEOTIDE SEQUENCE [LARGE SCALE GENOMIC DNA]</scope>
    <source>
        <strain evidence="2 3">DY2726D</strain>
    </source>
</reference>
<dbReference type="RefSeq" id="WP_095135232.1">
    <property type="nucleotide sequence ID" value="NZ_NIBG01000025.1"/>
</dbReference>
<dbReference type="Gene3D" id="3.40.30.10">
    <property type="entry name" value="Glutaredoxin"/>
    <property type="match status" value="1"/>
</dbReference>
<dbReference type="InterPro" id="IPR036249">
    <property type="entry name" value="Thioredoxin-like_sf"/>
</dbReference>
<dbReference type="InterPro" id="IPR013766">
    <property type="entry name" value="Thioredoxin_domain"/>
</dbReference>
<dbReference type="CDD" id="cd01659">
    <property type="entry name" value="TRX_superfamily"/>
    <property type="match status" value="1"/>
</dbReference>
<feature type="domain" description="Thioredoxin" evidence="1">
    <location>
        <begin position="18"/>
        <end position="164"/>
    </location>
</feature>
<name>A0A267MD54_9FIRM</name>
<organism evidence="2 3">
    <name type="scientific">Anaeromicrobium sediminis</name>
    <dbReference type="NCBI Taxonomy" id="1478221"/>
    <lineage>
        <taxon>Bacteria</taxon>
        <taxon>Bacillati</taxon>
        <taxon>Bacillota</taxon>
        <taxon>Clostridia</taxon>
        <taxon>Peptostreptococcales</taxon>
        <taxon>Thermotaleaceae</taxon>
        <taxon>Anaeromicrobium</taxon>
    </lineage>
</organism>
<accession>A0A267MD54</accession>
<dbReference type="EMBL" id="NIBG01000025">
    <property type="protein sequence ID" value="PAB57511.1"/>
    <property type="molecule type" value="Genomic_DNA"/>
</dbReference>